<dbReference type="Gene3D" id="1.20.120.1220">
    <property type="match status" value="1"/>
</dbReference>
<proteinExistence type="inferred from homology"/>
<dbReference type="OrthoDB" id="5508079at2"/>
<keyword evidence="2" id="KW-0812">Transmembrane</keyword>
<dbReference type="EMBL" id="QTTN01000044">
    <property type="protein sequence ID" value="REE67263.1"/>
    <property type="molecule type" value="Genomic_DNA"/>
</dbReference>
<dbReference type="InterPro" id="IPR000045">
    <property type="entry name" value="Prepilin_IV_endopep_pep"/>
</dbReference>
<evidence type="ECO:0000256" key="1">
    <source>
        <dbReference type="ARBA" id="ARBA00005801"/>
    </source>
</evidence>
<name>A0A3D9R354_9BACL</name>
<dbReference type="Proteomes" id="UP000256304">
    <property type="component" value="Unassembled WGS sequence"/>
</dbReference>
<sequence length="161" mass="16778">MGGAMICVMVALFVGAAFVSDIRSMRIPNVLTVSFFAAGMVVHLYTGGLDGVVYALLGGLAGLVPLIVIYSLKGIGAGDVKFFAALGTIVGAVNVLHVLMYSILYGGLLGALLLAYNRTLGRKLMLGIVSVFVSSKVEGTKFPFMIAVVPGVVTAWYFVPA</sequence>
<comment type="similarity">
    <text evidence="1">Belongs to the peptidase A24 family.</text>
</comment>
<dbReference type="InterPro" id="IPR050882">
    <property type="entry name" value="Prepilin_peptidase/N-MTase"/>
</dbReference>
<organism evidence="4 5">
    <name type="scientific">Paenibacillus taihuensis</name>
    <dbReference type="NCBI Taxonomy" id="1156355"/>
    <lineage>
        <taxon>Bacteria</taxon>
        <taxon>Bacillati</taxon>
        <taxon>Bacillota</taxon>
        <taxon>Bacilli</taxon>
        <taxon>Bacillales</taxon>
        <taxon>Paenibacillaceae</taxon>
        <taxon>Paenibacillus</taxon>
    </lineage>
</organism>
<dbReference type="RefSeq" id="WP_116191982.1">
    <property type="nucleotide sequence ID" value="NZ_QTTN01000044.1"/>
</dbReference>
<dbReference type="GO" id="GO:0005886">
    <property type="term" value="C:plasma membrane"/>
    <property type="evidence" value="ECO:0007669"/>
    <property type="project" value="TreeGrafter"/>
</dbReference>
<accession>A0A3D9R354</accession>
<feature type="transmembrane region" description="Helical" evidence="2">
    <location>
        <begin position="52"/>
        <end position="70"/>
    </location>
</feature>
<reference evidence="4 5" key="1">
    <citation type="submission" date="2018-08" db="EMBL/GenBank/DDBJ databases">
        <title>Genomic Encyclopedia of Type Strains, Phase III (KMG-III): the genomes of soil and plant-associated and newly described type strains.</title>
        <authorList>
            <person name="Whitman W."/>
        </authorList>
    </citation>
    <scope>NUCLEOTIDE SEQUENCE [LARGE SCALE GENOMIC DNA]</scope>
    <source>
        <strain evidence="4 5">CGMCC 1.10966</strain>
    </source>
</reference>
<evidence type="ECO:0000256" key="2">
    <source>
        <dbReference type="SAM" id="Phobius"/>
    </source>
</evidence>
<protein>
    <submittedName>
        <fullName evidence="4">Prepilin peptidase CpaA</fullName>
    </submittedName>
</protein>
<dbReference type="PANTHER" id="PTHR30487">
    <property type="entry name" value="TYPE 4 PREPILIN-LIKE PROTEINS LEADER PEPTIDE-PROCESSING ENZYME"/>
    <property type="match status" value="1"/>
</dbReference>
<feature type="transmembrane region" description="Helical" evidence="2">
    <location>
        <begin position="82"/>
        <end position="115"/>
    </location>
</feature>
<keyword evidence="2" id="KW-1133">Transmembrane helix</keyword>
<keyword evidence="2" id="KW-0472">Membrane</keyword>
<evidence type="ECO:0000259" key="3">
    <source>
        <dbReference type="Pfam" id="PF01478"/>
    </source>
</evidence>
<dbReference type="PANTHER" id="PTHR30487:SF0">
    <property type="entry name" value="PREPILIN LEADER PEPTIDASE_N-METHYLTRANSFERASE-RELATED"/>
    <property type="match status" value="1"/>
</dbReference>
<dbReference type="Pfam" id="PF01478">
    <property type="entry name" value="Peptidase_A24"/>
    <property type="match status" value="1"/>
</dbReference>
<dbReference type="GO" id="GO:0006465">
    <property type="term" value="P:signal peptide processing"/>
    <property type="evidence" value="ECO:0007669"/>
    <property type="project" value="TreeGrafter"/>
</dbReference>
<dbReference type="AlphaFoldDB" id="A0A3D9R354"/>
<gene>
    <name evidence="4" type="ORF">A8990_14419</name>
</gene>
<feature type="transmembrane region" description="Helical" evidence="2">
    <location>
        <begin position="142"/>
        <end position="159"/>
    </location>
</feature>
<comment type="caution">
    <text evidence="4">The sequence shown here is derived from an EMBL/GenBank/DDBJ whole genome shotgun (WGS) entry which is preliminary data.</text>
</comment>
<feature type="domain" description="Prepilin type IV endopeptidase peptidase" evidence="3">
    <location>
        <begin position="10"/>
        <end position="110"/>
    </location>
</feature>
<feature type="transmembrane region" description="Helical" evidence="2">
    <location>
        <begin position="27"/>
        <end position="45"/>
    </location>
</feature>
<evidence type="ECO:0000313" key="4">
    <source>
        <dbReference type="EMBL" id="REE67263.1"/>
    </source>
</evidence>
<dbReference type="GO" id="GO:0004190">
    <property type="term" value="F:aspartic-type endopeptidase activity"/>
    <property type="evidence" value="ECO:0007669"/>
    <property type="project" value="InterPro"/>
</dbReference>
<keyword evidence="5" id="KW-1185">Reference proteome</keyword>
<evidence type="ECO:0000313" key="5">
    <source>
        <dbReference type="Proteomes" id="UP000256304"/>
    </source>
</evidence>